<reference evidence="7" key="1">
    <citation type="journal article" date="2014" name="Int. J. Syst. Evol. Microbiol.">
        <title>Complete genome sequence of Corynebacterium casei LMG S-19264T (=DSM 44701T), isolated from a smear-ripened cheese.</title>
        <authorList>
            <consortium name="US DOE Joint Genome Institute (JGI-PGF)"/>
            <person name="Walter F."/>
            <person name="Albersmeier A."/>
            <person name="Kalinowski J."/>
            <person name="Ruckert C."/>
        </authorList>
    </citation>
    <scope>NUCLEOTIDE SEQUENCE</scope>
    <source>
        <strain evidence="7">CGMCC 1.15725</strain>
    </source>
</reference>
<dbReference type="GO" id="GO:0003677">
    <property type="term" value="F:DNA binding"/>
    <property type="evidence" value="ECO:0007669"/>
    <property type="project" value="UniProtKB-KW"/>
</dbReference>
<dbReference type="Gene3D" id="3.40.640.10">
    <property type="entry name" value="Type I PLP-dependent aspartate aminotransferase-like (Major domain)"/>
    <property type="match status" value="1"/>
</dbReference>
<dbReference type="SUPFAM" id="SSF46785">
    <property type="entry name" value="Winged helix' DNA-binding domain"/>
    <property type="match status" value="1"/>
</dbReference>
<proteinExistence type="inferred from homology"/>
<dbReference type="RefSeq" id="WP_189042917.1">
    <property type="nucleotide sequence ID" value="NZ_BMJQ01000002.1"/>
</dbReference>
<evidence type="ECO:0000256" key="3">
    <source>
        <dbReference type="ARBA" id="ARBA00023015"/>
    </source>
</evidence>
<dbReference type="InterPro" id="IPR036388">
    <property type="entry name" value="WH-like_DNA-bd_sf"/>
</dbReference>
<dbReference type="PANTHER" id="PTHR46577:SF1">
    <property type="entry name" value="HTH-TYPE TRANSCRIPTIONAL REGULATORY PROTEIN GABR"/>
    <property type="match status" value="1"/>
</dbReference>
<dbReference type="InterPro" id="IPR015424">
    <property type="entry name" value="PyrdxlP-dep_Trfase"/>
</dbReference>
<keyword evidence="5" id="KW-0804">Transcription</keyword>
<evidence type="ECO:0000256" key="2">
    <source>
        <dbReference type="ARBA" id="ARBA00022898"/>
    </source>
</evidence>
<dbReference type="InterPro" id="IPR051446">
    <property type="entry name" value="HTH_trans_reg/aminotransferase"/>
</dbReference>
<dbReference type="CDD" id="cd00609">
    <property type="entry name" value="AAT_like"/>
    <property type="match status" value="1"/>
</dbReference>
<name>A0A8J3E3D0_9PROT</name>
<sequence>MAEDEETAPWQPAIRKGGGPLYLAIADALASDIQSGALAAGTRLPTQRRLAEALGIDFTTVTRAYTEARRRGLIEGRVGHGTFVRARPSPRALSPSSSIVDMAMNLPPRFADARLAARLWQGIATLEAGDGLDLLLCYQEPGGTVQDRAAGAQWLGRRFPLLATERLLVSAGTQGALLAITSQLTVPGDVVCVEALTYPGFRALASHLRLRLAPVEIDAEGLVPEAFAAACRRERPKALYCTPTLHNPTTATMSLARRTAIAAVAREHGVPIIEDDAYAMLPAAPLPPLATLAPELTYYVAGLAKCLSPALRVAYVVPPDASAAARLAGAIRATTTMASPLTVATATRWIEDGTADAVTAAIRAEAAARRAILRALLPDGVLSAPVDAFHAWLALPPPWTSAMFVARLRSAGIGVVGADQFAAGTAPEAVRLSLGAARTRDELSAGLAVVADLLAERPRLSALVV</sequence>
<organism evidence="7 8">
    <name type="scientific">Aliidongia dinghuensis</name>
    <dbReference type="NCBI Taxonomy" id="1867774"/>
    <lineage>
        <taxon>Bacteria</taxon>
        <taxon>Pseudomonadati</taxon>
        <taxon>Pseudomonadota</taxon>
        <taxon>Alphaproteobacteria</taxon>
        <taxon>Rhodospirillales</taxon>
        <taxon>Dongiaceae</taxon>
        <taxon>Aliidongia</taxon>
    </lineage>
</organism>
<keyword evidence="2" id="KW-0663">Pyridoxal phosphate</keyword>
<dbReference type="Gene3D" id="1.10.10.10">
    <property type="entry name" value="Winged helix-like DNA-binding domain superfamily/Winged helix DNA-binding domain"/>
    <property type="match status" value="1"/>
</dbReference>
<evidence type="ECO:0000313" key="8">
    <source>
        <dbReference type="Proteomes" id="UP000646365"/>
    </source>
</evidence>
<evidence type="ECO:0000256" key="1">
    <source>
        <dbReference type="ARBA" id="ARBA00005384"/>
    </source>
</evidence>
<dbReference type="GO" id="GO:0003700">
    <property type="term" value="F:DNA-binding transcription factor activity"/>
    <property type="evidence" value="ECO:0007669"/>
    <property type="project" value="InterPro"/>
</dbReference>
<dbReference type="CDD" id="cd07377">
    <property type="entry name" value="WHTH_GntR"/>
    <property type="match status" value="1"/>
</dbReference>
<dbReference type="PANTHER" id="PTHR46577">
    <property type="entry name" value="HTH-TYPE TRANSCRIPTIONAL REGULATORY PROTEIN GABR"/>
    <property type="match status" value="1"/>
</dbReference>
<dbReference type="Pfam" id="PF00155">
    <property type="entry name" value="Aminotran_1_2"/>
    <property type="match status" value="1"/>
</dbReference>
<dbReference type="GO" id="GO:0030170">
    <property type="term" value="F:pyridoxal phosphate binding"/>
    <property type="evidence" value="ECO:0007669"/>
    <property type="project" value="InterPro"/>
</dbReference>
<evidence type="ECO:0000256" key="5">
    <source>
        <dbReference type="ARBA" id="ARBA00023163"/>
    </source>
</evidence>
<dbReference type="Proteomes" id="UP000646365">
    <property type="component" value="Unassembled WGS sequence"/>
</dbReference>
<evidence type="ECO:0000259" key="6">
    <source>
        <dbReference type="PROSITE" id="PS50949"/>
    </source>
</evidence>
<dbReference type="InterPro" id="IPR036390">
    <property type="entry name" value="WH_DNA-bd_sf"/>
</dbReference>
<dbReference type="Pfam" id="PF00392">
    <property type="entry name" value="GntR"/>
    <property type="match status" value="1"/>
</dbReference>
<dbReference type="InterPro" id="IPR004839">
    <property type="entry name" value="Aminotransferase_I/II_large"/>
</dbReference>
<dbReference type="InterPro" id="IPR000524">
    <property type="entry name" value="Tscrpt_reg_HTH_GntR"/>
</dbReference>
<dbReference type="EMBL" id="BMJQ01000002">
    <property type="protein sequence ID" value="GGF05597.1"/>
    <property type="molecule type" value="Genomic_DNA"/>
</dbReference>
<protein>
    <submittedName>
        <fullName evidence="7">GntR family transcriptional regulator</fullName>
    </submittedName>
</protein>
<keyword evidence="3" id="KW-0805">Transcription regulation</keyword>
<comment type="caution">
    <text evidence="7">The sequence shown here is derived from an EMBL/GenBank/DDBJ whole genome shotgun (WGS) entry which is preliminary data.</text>
</comment>
<keyword evidence="4" id="KW-0238">DNA-binding</keyword>
<reference evidence="7" key="2">
    <citation type="submission" date="2020-09" db="EMBL/GenBank/DDBJ databases">
        <authorList>
            <person name="Sun Q."/>
            <person name="Zhou Y."/>
        </authorList>
    </citation>
    <scope>NUCLEOTIDE SEQUENCE</scope>
    <source>
        <strain evidence="7">CGMCC 1.15725</strain>
    </source>
</reference>
<gene>
    <name evidence="7" type="ORF">GCM10011611_08860</name>
</gene>
<dbReference type="SMART" id="SM00345">
    <property type="entry name" value="HTH_GNTR"/>
    <property type="match status" value="1"/>
</dbReference>
<comment type="similarity">
    <text evidence="1">In the C-terminal section; belongs to the class-I pyridoxal-phosphate-dependent aminotransferase family.</text>
</comment>
<dbReference type="AlphaFoldDB" id="A0A8J3E3D0"/>
<evidence type="ECO:0000256" key="4">
    <source>
        <dbReference type="ARBA" id="ARBA00023125"/>
    </source>
</evidence>
<accession>A0A8J3E3D0</accession>
<evidence type="ECO:0000313" key="7">
    <source>
        <dbReference type="EMBL" id="GGF05597.1"/>
    </source>
</evidence>
<keyword evidence="8" id="KW-1185">Reference proteome</keyword>
<dbReference type="SUPFAM" id="SSF53383">
    <property type="entry name" value="PLP-dependent transferases"/>
    <property type="match status" value="1"/>
</dbReference>
<dbReference type="PROSITE" id="PS50949">
    <property type="entry name" value="HTH_GNTR"/>
    <property type="match status" value="1"/>
</dbReference>
<dbReference type="InterPro" id="IPR015421">
    <property type="entry name" value="PyrdxlP-dep_Trfase_major"/>
</dbReference>
<feature type="domain" description="HTH gntR-type" evidence="6">
    <location>
        <begin position="19"/>
        <end position="87"/>
    </location>
</feature>